<feature type="transmembrane region" description="Helical" evidence="1">
    <location>
        <begin position="107"/>
        <end position="126"/>
    </location>
</feature>
<evidence type="ECO:0000313" key="3">
    <source>
        <dbReference type="Proteomes" id="UP000176253"/>
    </source>
</evidence>
<feature type="transmembrane region" description="Helical" evidence="1">
    <location>
        <begin position="81"/>
        <end position="101"/>
    </location>
</feature>
<gene>
    <name evidence="2" type="ORF">A3D78_02800</name>
</gene>
<dbReference type="PANTHER" id="PTHR16214:SF3">
    <property type="entry name" value="TRANSMEMBRANE PROTEIN 260"/>
    <property type="match status" value="1"/>
</dbReference>
<feature type="transmembrane region" description="Helical" evidence="1">
    <location>
        <begin position="157"/>
        <end position="188"/>
    </location>
</feature>
<dbReference type="Gene3D" id="1.25.40.10">
    <property type="entry name" value="Tetratricopeptide repeat domain"/>
    <property type="match status" value="1"/>
</dbReference>
<name>A0A1F5ZZ49_9BACT</name>
<dbReference type="InterPro" id="IPR021280">
    <property type="entry name" value="TMEM260-like"/>
</dbReference>
<feature type="transmembrane region" description="Helical" evidence="1">
    <location>
        <begin position="12"/>
        <end position="31"/>
    </location>
</feature>
<protein>
    <recommendedName>
        <fullName evidence="4">Glycosyltransferase RgtA/B/C/D-like domain-containing protein</fullName>
    </recommendedName>
</protein>
<comment type="caution">
    <text evidence="2">The sequence shown here is derived from an EMBL/GenBank/DDBJ whole genome shotgun (WGS) entry which is preliminary data.</text>
</comment>
<evidence type="ECO:0000313" key="2">
    <source>
        <dbReference type="EMBL" id="OGG17731.1"/>
    </source>
</evidence>
<dbReference type="PANTHER" id="PTHR16214">
    <property type="entry name" value="TRANSMEMBRANE PROTEIN 260"/>
    <property type="match status" value="1"/>
</dbReference>
<evidence type="ECO:0008006" key="4">
    <source>
        <dbReference type="Google" id="ProtNLM"/>
    </source>
</evidence>
<evidence type="ECO:0000256" key="1">
    <source>
        <dbReference type="SAM" id="Phobius"/>
    </source>
</evidence>
<dbReference type="Pfam" id="PF11028">
    <property type="entry name" value="TMEM260-like"/>
    <property type="match status" value="1"/>
</dbReference>
<dbReference type="SUPFAM" id="SSF48452">
    <property type="entry name" value="TPR-like"/>
    <property type="match status" value="1"/>
</dbReference>
<keyword evidence="1" id="KW-1133">Transmembrane helix</keyword>
<proteinExistence type="predicted"/>
<feature type="transmembrane region" description="Helical" evidence="1">
    <location>
        <begin position="372"/>
        <end position="389"/>
    </location>
</feature>
<feature type="transmembrane region" description="Helical" evidence="1">
    <location>
        <begin position="277"/>
        <end position="294"/>
    </location>
</feature>
<reference evidence="2 3" key="1">
    <citation type="journal article" date="2016" name="Nat. Commun.">
        <title>Thousands of microbial genomes shed light on interconnected biogeochemical processes in an aquifer system.</title>
        <authorList>
            <person name="Anantharaman K."/>
            <person name="Brown C.T."/>
            <person name="Hug L.A."/>
            <person name="Sharon I."/>
            <person name="Castelle C.J."/>
            <person name="Probst A.J."/>
            <person name="Thomas B.C."/>
            <person name="Singh A."/>
            <person name="Wilkins M.J."/>
            <person name="Karaoz U."/>
            <person name="Brodie E.L."/>
            <person name="Williams K.H."/>
            <person name="Hubbard S.S."/>
            <person name="Banfield J.F."/>
        </authorList>
    </citation>
    <scope>NUCLEOTIDE SEQUENCE [LARGE SCALE GENOMIC DNA]</scope>
</reference>
<feature type="transmembrane region" description="Helical" evidence="1">
    <location>
        <begin position="299"/>
        <end position="321"/>
    </location>
</feature>
<dbReference type="InterPro" id="IPR011990">
    <property type="entry name" value="TPR-like_helical_dom_sf"/>
</dbReference>
<dbReference type="Proteomes" id="UP000176253">
    <property type="component" value="Unassembled WGS sequence"/>
</dbReference>
<feature type="transmembrane region" description="Helical" evidence="1">
    <location>
        <begin position="133"/>
        <end position="151"/>
    </location>
</feature>
<organism evidence="2 3">
    <name type="scientific">Candidatus Gottesmanbacteria bacterium RIFCSPHIGHO2_02_FULL_39_14</name>
    <dbReference type="NCBI Taxonomy" id="1798383"/>
    <lineage>
        <taxon>Bacteria</taxon>
        <taxon>Candidatus Gottesmaniibacteriota</taxon>
    </lineage>
</organism>
<feature type="transmembrane region" description="Helical" evidence="1">
    <location>
        <begin position="333"/>
        <end position="352"/>
    </location>
</feature>
<keyword evidence="1" id="KW-0472">Membrane</keyword>
<keyword evidence="1" id="KW-0812">Transmembrane</keyword>
<dbReference type="STRING" id="1798383.A3D78_02800"/>
<feature type="transmembrane region" description="Helical" evidence="1">
    <location>
        <begin position="43"/>
        <end position="69"/>
    </location>
</feature>
<dbReference type="AlphaFoldDB" id="A0A1F5ZZ49"/>
<accession>A0A1F5ZZ49</accession>
<dbReference type="EMBL" id="MFJM01000029">
    <property type="protein sequence ID" value="OGG17731.1"/>
    <property type="molecule type" value="Genomic_DNA"/>
</dbReference>
<sequence length="672" mass="77314">MVIYKEKLKRSFIFGLVIVGLAASFVYFSHQVTTVYGGDAGDFLASIAVSGIPHPPGYPLYTSLGILAAKYTSPGTLAFRVAYLSSIPSILALIFLYLLIFKVIGKVMASVIAVMTVAFSYPFFLYSSVVEVFALNNLFLVVIAYFSYLFSESGQRRYLFLAAFLFGLSLTHHQIVLFLVPGLFLLIAGKIKRISPKSRLKAGILLFLGLFPYLYVLVASGKNPPVNWMGPNSLVNFLKLILRSTYGTFTAGKFIESHIWSRLLNILALADFFYEDFTFWGILFSLLGFIYLYLNNKKIFRFSCTVIVLYIFFLFYASFPLTENFMLATFERFVLPVYLFLAIPMACGFIYLENFLRHFWGRMLGRDKGVRIAELTLMIFLVIPLSLAYKNSRKILILKNDRTAENFAYDILSSADKKSLLLIASDTPLFDSQYLYYSSKLFTNLTLIHFYKLYLPFYIEQLKRDVPELQIPRAIDTPESLEQFLEKNSQEFSIYSKQSFVLSRGTFLPWGLVYRYLPPNETENPAEVVRINEELWDKYHDPRTGSLSSYQHLYLSDILKLYGVAHLETANYELESGFYDLAIPHLRSSQQLIPQDPDSYLLLAQVHMKRKECTKASEEIDITLKEDNNNLIALFLRYQNYQSCFKDEKKAAEYFDAYLKTKKEQETPLEKL</sequence>
<dbReference type="InterPro" id="IPR052724">
    <property type="entry name" value="GT117_domain-containing"/>
</dbReference>
<feature type="transmembrane region" description="Helical" evidence="1">
    <location>
        <begin position="200"/>
        <end position="218"/>
    </location>
</feature>